<keyword evidence="6" id="KW-0539">Nucleus</keyword>
<dbReference type="FunFam" id="1.10.437.10:FF:000017">
    <property type="entry name" value="MCL1, BCL2 family apoptosis regulator"/>
    <property type="match status" value="1"/>
</dbReference>
<dbReference type="Proteomes" id="UP001221898">
    <property type="component" value="Unassembled WGS sequence"/>
</dbReference>
<comment type="caution">
    <text evidence="9">The sequence shown here is derived from an EMBL/GenBank/DDBJ whole genome shotgun (WGS) entry which is preliminary data.</text>
</comment>
<keyword evidence="5" id="KW-0053">Apoptosis</keyword>
<evidence type="ECO:0000256" key="5">
    <source>
        <dbReference type="ARBA" id="ARBA00022703"/>
    </source>
</evidence>
<accession>A0AAD7S9H2</accession>
<evidence type="ECO:0000313" key="9">
    <source>
        <dbReference type="EMBL" id="KAJ8398435.1"/>
    </source>
</evidence>
<comment type="similarity">
    <text evidence="3">Belongs to the Bcl-2 family.</text>
</comment>
<dbReference type="PANTHER" id="PTHR11256">
    <property type="entry name" value="BCL-2 RELATED"/>
    <property type="match status" value="1"/>
</dbReference>
<keyword evidence="4" id="KW-0963">Cytoplasm</keyword>
<dbReference type="Gene3D" id="1.10.437.10">
    <property type="entry name" value="Blc2-like"/>
    <property type="match status" value="1"/>
</dbReference>
<dbReference type="InterPro" id="IPR013281">
    <property type="entry name" value="Apop_reg_Mc1"/>
</dbReference>
<dbReference type="InterPro" id="IPR002475">
    <property type="entry name" value="Bcl2-like"/>
</dbReference>
<dbReference type="InterPro" id="IPR046371">
    <property type="entry name" value="Bcl-2_BH1-3"/>
</dbReference>
<evidence type="ECO:0000256" key="3">
    <source>
        <dbReference type="ARBA" id="ARBA00009458"/>
    </source>
</evidence>
<dbReference type="Pfam" id="PF00452">
    <property type="entry name" value="Bcl-2"/>
    <property type="match status" value="1"/>
</dbReference>
<feature type="compositionally biased region" description="Polar residues" evidence="7">
    <location>
        <begin position="84"/>
        <end position="99"/>
    </location>
</feature>
<dbReference type="PANTHER" id="PTHR11256:SF46">
    <property type="entry name" value="INDUCED MYELOID LEUKEMIA CELL DIFFERENTIATION PROTEIN MCL-1"/>
    <property type="match status" value="1"/>
</dbReference>
<proteinExistence type="inferred from homology"/>
<dbReference type="GO" id="GO:0001836">
    <property type="term" value="P:release of cytochrome c from mitochondria"/>
    <property type="evidence" value="ECO:0007669"/>
    <property type="project" value="TreeGrafter"/>
</dbReference>
<dbReference type="PRINTS" id="PR01866">
    <property type="entry name" value="APOPREGMCL1"/>
</dbReference>
<feature type="domain" description="Bcl-2 Bcl-2 homology region 1-3" evidence="8">
    <location>
        <begin position="151"/>
        <end position="251"/>
    </location>
</feature>
<dbReference type="InterPro" id="IPR026298">
    <property type="entry name" value="Bcl-2_fam"/>
</dbReference>
<dbReference type="PROSITE" id="PS50062">
    <property type="entry name" value="BCL2_FAMILY"/>
    <property type="match status" value="1"/>
</dbReference>
<gene>
    <name evidence="9" type="ORF">AAFF_G00426900</name>
</gene>
<dbReference type="GO" id="GO:0042981">
    <property type="term" value="P:regulation of apoptotic process"/>
    <property type="evidence" value="ECO:0007669"/>
    <property type="project" value="InterPro"/>
</dbReference>
<reference evidence="9" key="1">
    <citation type="journal article" date="2023" name="Science">
        <title>Genome structures resolve the early diversification of teleost fishes.</title>
        <authorList>
            <person name="Parey E."/>
            <person name="Louis A."/>
            <person name="Montfort J."/>
            <person name="Bouchez O."/>
            <person name="Roques C."/>
            <person name="Iampietro C."/>
            <person name="Lluch J."/>
            <person name="Castinel A."/>
            <person name="Donnadieu C."/>
            <person name="Desvignes T."/>
            <person name="Floi Bucao C."/>
            <person name="Jouanno E."/>
            <person name="Wen M."/>
            <person name="Mejri S."/>
            <person name="Dirks R."/>
            <person name="Jansen H."/>
            <person name="Henkel C."/>
            <person name="Chen W.J."/>
            <person name="Zahm M."/>
            <person name="Cabau C."/>
            <person name="Klopp C."/>
            <person name="Thompson A.W."/>
            <person name="Robinson-Rechavi M."/>
            <person name="Braasch I."/>
            <person name="Lecointre G."/>
            <person name="Bobe J."/>
            <person name="Postlethwait J.H."/>
            <person name="Berthelot C."/>
            <person name="Roest Crollius H."/>
            <person name="Guiguen Y."/>
        </authorList>
    </citation>
    <scope>NUCLEOTIDE SEQUENCE</scope>
    <source>
        <strain evidence="9">NC1722</strain>
    </source>
</reference>
<dbReference type="CDD" id="cd06845">
    <property type="entry name" value="Bcl-2_like"/>
    <property type="match status" value="1"/>
</dbReference>
<dbReference type="InterPro" id="IPR036834">
    <property type="entry name" value="Bcl-2-like_sf"/>
</dbReference>
<name>A0AAD7S9H2_9TELE</name>
<dbReference type="GO" id="GO:0051400">
    <property type="term" value="F:BH domain binding"/>
    <property type="evidence" value="ECO:0007669"/>
    <property type="project" value="TreeGrafter"/>
</dbReference>
<feature type="region of interest" description="Disordered" evidence="7">
    <location>
        <begin position="82"/>
        <end position="117"/>
    </location>
</feature>
<protein>
    <recommendedName>
        <fullName evidence="8">Bcl-2 Bcl-2 homology region 1-3 domain-containing protein</fullName>
    </recommendedName>
</protein>
<dbReference type="GO" id="GO:0008053">
    <property type="term" value="P:mitochondrial fusion"/>
    <property type="evidence" value="ECO:0007669"/>
    <property type="project" value="TreeGrafter"/>
</dbReference>
<dbReference type="PRINTS" id="PR01862">
    <property type="entry name" value="BCL2FAMILY"/>
</dbReference>
<dbReference type="SMART" id="SM00337">
    <property type="entry name" value="BCL"/>
    <property type="match status" value="1"/>
</dbReference>
<dbReference type="GO" id="GO:0097192">
    <property type="term" value="P:extrinsic apoptotic signaling pathway in absence of ligand"/>
    <property type="evidence" value="ECO:0007669"/>
    <property type="project" value="TreeGrafter"/>
</dbReference>
<keyword evidence="10" id="KW-1185">Reference proteome</keyword>
<dbReference type="EMBL" id="JAINUG010000090">
    <property type="protein sequence ID" value="KAJ8398435.1"/>
    <property type="molecule type" value="Genomic_DNA"/>
</dbReference>
<evidence type="ECO:0000313" key="10">
    <source>
        <dbReference type="Proteomes" id="UP001221898"/>
    </source>
</evidence>
<evidence type="ECO:0000256" key="7">
    <source>
        <dbReference type="SAM" id="MobiDB-lite"/>
    </source>
</evidence>
<dbReference type="GO" id="GO:0008630">
    <property type="term" value="P:intrinsic apoptotic signaling pathway in response to DNA damage"/>
    <property type="evidence" value="ECO:0007669"/>
    <property type="project" value="TreeGrafter"/>
</dbReference>
<sequence length="278" mass="30870">MSFKWKRVTANVFTSICYPNIQNGVVDDGFMRCLGSGTGAGAITSTNIKSEDELDMDEVDNCPCATTEPGKNIRVKPLVLGNRFPQSTNEDGSLPSSPDTPSPGCGKMPEFPASPNGKFEKETQQLLELFYRIYTGDSRSGRNHTKALSTMRRVVENLIEKHHFAYNGMIHKLSLDQQEDSLSFISCVAKNLFSDGTTNWGRIASLVAFGALVCKHLKESGREHCVPVVSQEISSYLLSDQRDWLLNNKGWEGFVEFFHVEDPESGYVSEARSGRRGK</sequence>
<evidence type="ECO:0000259" key="8">
    <source>
        <dbReference type="SMART" id="SM00337"/>
    </source>
</evidence>
<dbReference type="AlphaFoldDB" id="A0AAD7S9H2"/>
<evidence type="ECO:0000256" key="1">
    <source>
        <dbReference type="ARBA" id="ARBA00004123"/>
    </source>
</evidence>
<evidence type="ECO:0000256" key="6">
    <source>
        <dbReference type="ARBA" id="ARBA00023242"/>
    </source>
</evidence>
<evidence type="ECO:0000256" key="2">
    <source>
        <dbReference type="ARBA" id="ARBA00004496"/>
    </source>
</evidence>
<dbReference type="GO" id="GO:0005634">
    <property type="term" value="C:nucleus"/>
    <property type="evidence" value="ECO:0007669"/>
    <property type="project" value="UniProtKB-SubCell"/>
</dbReference>
<organism evidence="9 10">
    <name type="scientific">Aldrovandia affinis</name>
    <dbReference type="NCBI Taxonomy" id="143900"/>
    <lineage>
        <taxon>Eukaryota</taxon>
        <taxon>Metazoa</taxon>
        <taxon>Chordata</taxon>
        <taxon>Craniata</taxon>
        <taxon>Vertebrata</taxon>
        <taxon>Euteleostomi</taxon>
        <taxon>Actinopterygii</taxon>
        <taxon>Neopterygii</taxon>
        <taxon>Teleostei</taxon>
        <taxon>Notacanthiformes</taxon>
        <taxon>Halosauridae</taxon>
        <taxon>Aldrovandia</taxon>
    </lineage>
</organism>
<comment type="subcellular location">
    <subcellularLocation>
        <location evidence="2">Cytoplasm</location>
    </subcellularLocation>
    <subcellularLocation>
        <location evidence="1">Nucleus</location>
    </subcellularLocation>
</comment>
<dbReference type="GO" id="GO:0015267">
    <property type="term" value="F:channel activity"/>
    <property type="evidence" value="ECO:0007669"/>
    <property type="project" value="TreeGrafter"/>
</dbReference>
<evidence type="ECO:0000256" key="4">
    <source>
        <dbReference type="ARBA" id="ARBA00022490"/>
    </source>
</evidence>
<dbReference type="SUPFAM" id="SSF56854">
    <property type="entry name" value="Bcl-2 inhibitors of programmed cell death"/>
    <property type="match status" value="1"/>
</dbReference>
<dbReference type="GO" id="GO:0005741">
    <property type="term" value="C:mitochondrial outer membrane"/>
    <property type="evidence" value="ECO:0007669"/>
    <property type="project" value="TreeGrafter"/>
</dbReference>